<dbReference type="Pfam" id="PF02807">
    <property type="entry name" value="ATP-gua_PtransN"/>
    <property type="match status" value="1"/>
</dbReference>
<dbReference type="EMBL" id="VSRR010024830">
    <property type="protein sequence ID" value="MPC66485.1"/>
    <property type="molecule type" value="Genomic_DNA"/>
</dbReference>
<dbReference type="GO" id="GO:0004111">
    <property type="term" value="F:creatine kinase activity"/>
    <property type="evidence" value="ECO:0007669"/>
    <property type="project" value="InterPro"/>
</dbReference>
<dbReference type="InterPro" id="IPR022415">
    <property type="entry name" value="ATP-guanido_PTrfase_AS"/>
</dbReference>
<comment type="caution">
    <text evidence="13">The sequence shown here is derived from an EMBL/GenBank/DDBJ whole genome shotgun (WGS) entry which is preliminary data.</text>
</comment>
<dbReference type="GO" id="GO:0005615">
    <property type="term" value="C:extracellular space"/>
    <property type="evidence" value="ECO:0007669"/>
    <property type="project" value="TreeGrafter"/>
</dbReference>
<reference evidence="13 14" key="1">
    <citation type="submission" date="2019-05" db="EMBL/GenBank/DDBJ databases">
        <title>Another draft genome of Portunus trituberculatus and its Hox gene families provides insights of decapod evolution.</title>
        <authorList>
            <person name="Jeong J.-H."/>
            <person name="Song I."/>
            <person name="Kim S."/>
            <person name="Choi T."/>
            <person name="Kim D."/>
            <person name="Ryu S."/>
            <person name="Kim W."/>
        </authorList>
    </citation>
    <scope>NUCLEOTIDE SEQUENCE [LARGE SCALE GENOMIC DNA]</scope>
    <source>
        <tissue evidence="13">Muscle</tissue>
    </source>
</reference>
<keyword evidence="3 9" id="KW-0808">Transferase</keyword>
<evidence type="ECO:0000256" key="8">
    <source>
        <dbReference type="PROSITE-ProRule" id="PRU00842"/>
    </source>
</evidence>
<dbReference type="InterPro" id="IPR014746">
    <property type="entry name" value="Gln_synth/guanido_kin_cat_dom"/>
</dbReference>
<dbReference type="InterPro" id="IPR022413">
    <property type="entry name" value="ATP-guanido_PTrfase_N"/>
</dbReference>
<dbReference type="Pfam" id="PF00217">
    <property type="entry name" value="ATP-gua_Ptrans"/>
    <property type="match status" value="1"/>
</dbReference>
<evidence type="ECO:0000259" key="11">
    <source>
        <dbReference type="PROSITE" id="PS51509"/>
    </source>
</evidence>
<keyword evidence="6 9" id="KW-0067">ATP-binding</keyword>
<dbReference type="GO" id="GO:0004054">
    <property type="term" value="F:arginine kinase activity"/>
    <property type="evidence" value="ECO:0007669"/>
    <property type="project" value="UniProtKB-EC"/>
</dbReference>
<comment type="catalytic activity">
    <reaction evidence="7">
        <text>L-arginine + ATP = N(omega)-phospho-L-arginine + ADP + H(+)</text>
        <dbReference type="Rhea" id="RHEA:22940"/>
        <dbReference type="ChEBI" id="CHEBI:15378"/>
        <dbReference type="ChEBI" id="CHEBI:30616"/>
        <dbReference type="ChEBI" id="CHEBI:32682"/>
        <dbReference type="ChEBI" id="CHEBI:58477"/>
        <dbReference type="ChEBI" id="CHEBI:456216"/>
        <dbReference type="EC" id="2.7.3.3"/>
    </reaction>
</comment>
<accession>A0A5B7HA00</accession>
<protein>
    <recommendedName>
        <fullName evidence="2">arginine kinase</fullName>
        <ecNumber evidence="2">2.7.3.3</ecNumber>
    </recommendedName>
</protein>
<organism evidence="13 14">
    <name type="scientific">Portunus trituberculatus</name>
    <name type="common">Swimming crab</name>
    <name type="synonym">Neptunus trituberculatus</name>
    <dbReference type="NCBI Taxonomy" id="210409"/>
    <lineage>
        <taxon>Eukaryota</taxon>
        <taxon>Metazoa</taxon>
        <taxon>Ecdysozoa</taxon>
        <taxon>Arthropoda</taxon>
        <taxon>Crustacea</taxon>
        <taxon>Multicrustacea</taxon>
        <taxon>Malacostraca</taxon>
        <taxon>Eumalacostraca</taxon>
        <taxon>Eucarida</taxon>
        <taxon>Decapoda</taxon>
        <taxon>Pleocyemata</taxon>
        <taxon>Brachyura</taxon>
        <taxon>Eubrachyura</taxon>
        <taxon>Portunoidea</taxon>
        <taxon>Portunidae</taxon>
        <taxon>Portuninae</taxon>
        <taxon>Portunus</taxon>
    </lineage>
</organism>
<dbReference type="EC" id="2.7.3.3" evidence="2"/>
<dbReference type="PROSITE" id="PS51509">
    <property type="entry name" value="PHOSPHAGEN_KINASE_N"/>
    <property type="match status" value="1"/>
</dbReference>
<evidence type="ECO:0000256" key="3">
    <source>
        <dbReference type="ARBA" id="ARBA00022679"/>
    </source>
</evidence>
<feature type="domain" description="Phosphagen kinase C-terminal" evidence="12">
    <location>
        <begin position="147"/>
        <end position="384"/>
    </location>
</feature>
<dbReference type="AlphaFoldDB" id="A0A5B7HA00"/>
<gene>
    <name evidence="13" type="primary">ARGK</name>
    <name evidence="13" type="ORF">E2C01_060633</name>
</gene>
<evidence type="ECO:0000256" key="6">
    <source>
        <dbReference type="ARBA" id="ARBA00022840"/>
    </source>
</evidence>
<feature type="binding site" evidence="9">
    <location>
        <begin position="150"/>
        <end position="154"/>
    </location>
    <ligand>
        <name>ATP</name>
        <dbReference type="ChEBI" id="CHEBI:30616"/>
    </ligand>
</feature>
<dbReference type="FunFam" id="3.30.590.10:FF:000006">
    <property type="entry name" value="Arginine kinase 1"/>
    <property type="match status" value="1"/>
</dbReference>
<feature type="binding site" evidence="9">
    <location>
        <begin position="308"/>
        <end position="312"/>
    </location>
    <ligand>
        <name>ATP</name>
        <dbReference type="ChEBI" id="CHEBI:30616"/>
    </ligand>
</feature>
<evidence type="ECO:0000256" key="4">
    <source>
        <dbReference type="ARBA" id="ARBA00022741"/>
    </source>
</evidence>
<feature type="binding site" evidence="9">
    <location>
        <begin position="337"/>
        <end position="342"/>
    </location>
    <ligand>
        <name>ATP</name>
        <dbReference type="ChEBI" id="CHEBI:30616"/>
    </ligand>
</feature>
<dbReference type="SUPFAM" id="SSF48034">
    <property type="entry name" value="Guanido kinase N-terminal domain"/>
    <property type="match status" value="1"/>
</dbReference>
<evidence type="ECO:0000256" key="10">
    <source>
        <dbReference type="RuleBase" id="RU000505"/>
    </source>
</evidence>
<evidence type="ECO:0000256" key="2">
    <source>
        <dbReference type="ARBA" id="ARBA00012230"/>
    </source>
</evidence>
<keyword evidence="4 9" id="KW-0547">Nucleotide-binding</keyword>
<sequence>MHAEPRSAPPPLTVWLTAFSYYGGEEEGMERLAGPELAALEQAYATLQASESSSLLKKHLTPDVFEQLKHRITAHGASLLDVIKSGVANPDSGVGLYAPDAESYVLFRDLFEPVIEEYHGLARGVGHPGINLGTPHVLGDLNEWGPYVVSTRVRCARSLEAYPFNPMMTLEEYVELEQDAERALEALEGDLAGTYTTLGRLSPQQQQELLEEHLLFKQGDRFLEAAGACRFWPEGRGIFLNPDHTLVVWVNEEDHLRIISMESGGDLARIYDRWMRALTTLSSRLHFANSPRLGFLNFCPTNLGTAIRASVHVRLPLLGRDRELLELTANQYNLQVRGTSGEHSEAKDFVFDISNRRRLGLTEIEALQEMYDGVREIVLLERSLEQGQQ</sequence>
<dbReference type="PANTHER" id="PTHR11547:SF38">
    <property type="entry name" value="ARGININE KINASE 1-RELATED"/>
    <property type="match status" value="1"/>
</dbReference>
<name>A0A5B7HA00_PORTR</name>
<evidence type="ECO:0000256" key="1">
    <source>
        <dbReference type="ARBA" id="ARBA00006798"/>
    </source>
</evidence>
<keyword evidence="5 9" id="KW-0418">Kinase</keyword>
<dbReference type="PROSITE" id="PS51510">
    <property type="entry name" value="PHOSPHAGEN_KINASE_C"/>
    <property type="match status" value="1"/>
</dbReference>
<dbReference type="GO" id="GO:0005524">
    <property type="term" value="F:ATP binding"/>
    <property type="evidence" value="ECO:0007669"/>
    <property type="project" value="UniProtKB-UniRule"/>
</dbReference>
<keyword evidence="14" id="KW-1185">Reference proteome</keyword>
<dbReference type="PANTHER" id="PTHR11547">
    <property type="entry name" value="ARGININE OR CREATINE KINASE"/>
    <property type="match status" value="1"/>
</dbReference>
<feature type="binding site" evidence="9">
    <location>
        <position position="257"/>
    </location>
    <ligand>
        <name>ATP</name>
        <dbReference type="ChEBI" id="CHEBI:30616"/>
    </ligand>
</feature>
<dbReference type="FunFam" id="1.10.135.10:FF:000003">
    <property type="entry name" value="Three-domain arginine kinase"/>
    <property type="match status" value="1"/>
</dbReference>
<dbReference type="SUPFAM" id="SSF55931">
    <property type="entry name" value="Glutamine synthetase/guanido kinase"/>
    <property type="match status" value="1"/>
</dbReference>
<dbReference type="InterPro" id="IPR022414">
    <property type="entry name" value="ATP-guanido_PTrfase_cat"/>
</dbReference>
<evidence type="ECO:0000256" key="9">
    <source>
        <dbReference type="PROSITE-ProRule" id="PRU00843"/>
    </source>
</evidence>
<proteinExistence type="inferred from homology"/>
<evidence type="ECO:0000256" key="5">
    <source>
        <dbReference type="ARBA" id="ARBA00022777"/>
    </source>
</evidence>
<dbReference type="Gene3D" id="3.30.590.10">
    <property type="entry name" value="Glutamine synthetase/guanido kinase, catalytic domain"/>
    <property type="match status" value="1"/>
</dbReference>
<dbReference type="Proteomes" id="UP000324222">
    <property type="component" value="Unassembled WGS sequence"/>
</dbReference>
<feature type="domain" description="Phosphagen kinase N-terminal" evidence="11">
    <location>
        <begin position="36"/>
        <end position="120"/>
    </location>
</feature>
<evidence type="ECO:0000313" key="13">
    <source>
        <dbReference type="EMBL" id="MPC66485.1"/>
    </source>
</evidence>
<evidence type="ECO:0000313" key="14">
    <source>
        <dbReference type="Proteomes" id="UP000324222"/>
    </source>
</evidence>
<comment type="similarity">
    <text evidence="1 8 10">Belongs to the ATP:guanido phosphotransferase family.</text>
</comment>
<evidence type="ECO:0000259" key="12">
    <source>
        <dbReference type="PROSITE" id="PS51510"/>
    </source>
</evidence>
<dbReference type="GO" id="GO:0046314">
    <property type="term" value="P:phosphocreatine biosynthetic process"/>
    <property type="evidence" value="ECO:0007669"/>
    <property type="project" value="InterPro"/>
</dbReference>
<dbReference type="Gene3D" id="1.10.135.10">
    <property type="entry name" value="ATP:guanido phosphotransferase, N-terminal domain"/>
    <property type="match status" value="1"/>
</dbReference>
<dbReference type="OrthoDB" id="432281at2759"/>
<dbReference type="PROSITE" id="PS00112">
    <property type="entry name" value="PHOSPHAGEN_KINASE"/>
    <property type="match status" value="1"/>
</dbReference>
<evidence type="ECO:0000256" key="7">
    <source>
        <dbReference type="ARBA" id="ARBA00047832"/>
    </source>
</evidence>
<dbReference type="InterPro" id="IPR000749">
    <property type="entry name" value="ATP-guanido_PTrfase"/>
</dbReference>
<dbReference type="InterPro" id="IPR036802">
    <property type="entry name" value="ATP-guanido_PTrfase_N_sf"/>
</dbReference>
<feature type="binding site" evidence="9">
    <location>
        <position position="213"/>
    </location>
    <ligand>
        <name>ATP</name>
        <dbReference type="ChEBI" id="CHEBI:30616"/>
    </ligand>
</feature>